<reference evidence="1 2" key="1">
    <citation type="journal article" date="2020" name="Phytopathology">
        <title>Genome Sequence Resources of Colletotrichum truncatum, C. plurivorum, C. musicola, and C. sojae: Four Species Pathogenic to Soybean (Glycine max).</title>
        <authorList>
            <person name="Rogerio F."/>
            <person name="Boufleur T.R."/>
            <person name="Ciampi-Guillardi M."/>
            <person name="Sukno S.A."/>
            <person name="Thon M.R."/>
            <person name="Massola Junior N.S."/>
            <person name="Baroncelli R."/>
        </authorList>
    </citation>
    <scope>NUCLEOTIDE SEQUENCE [LARGE SCALE GENOMIC DNA]</scope>
    <source>
        <strain evidence="1 2">CMES1059</strain>
    </source>
</reference>
<evidence type="ECO:0000313" key="2">
    <source>
        <dbReference type="Proteomes" id="UP000805649"/>
    </source>
</evidence>
<keyword evidence="2" id="KW-1185">Reference proteome</keyword>
<comment type="caution">
    <text evidence="1">The sequence shown here is derived from an EMBL/GenBank/DDBJ whole genome shotgun (WGS) entry which is preliminary data.</text>
</comment>
<sequence length="193" mass="20660">MSSALSFRQILGAPSTSATTRDSALIIIDVQNEYAVGKLKVSDVEVSRKAIAALLQRYRDDSGEIIHIVHDTPNGAPVFTPGTELAEEFPEVRPKSGEKVIHKLHPSSFAGTDLQKHLEATGFKKIVLVGYMAHVCISTTSRDGARLGFDVVVAEDCVGDRDIPGVTAAQLTKVALCEIADAFGTVVQSKDIN</sequence>
<protein>
    <submittedName>
        <fullName evidence="1">Isochorismatase family</fullName>
    </submittedName>
</protein>
<name>A0ACC3ZF68_COLTU</name>
<dbReference type="Proteomes" id="UP000805649">
    <property type="component" value="Unassembled WGS sequence"/>
</dbReference>
<proteinExistence type="predicted"/>
<dbReference type="EMBL" id="VUJX02000001">
    <property type="protein sequence ID" value="KAL0942714.1"/>
    <property type="molecule type" value="Genomic_DNA"/>
</dbReference>
<organism evidence="1 2">
    <name type="scientific">Colletotrichum truncatum</name>
    <name type="common">Anthracnose fungus</name>
    <name type="synonym">Colletotrichum capsici</name>
    <dbReference type="NCBI Taxonomy" id="5467"/>
    <lineage>
        <taxon>Eukaryota</taxon>
        <taxon>Fungi</taxon>
        <taxon>Dikarya</taxon>
        <taxon>Ascomycota</taxon>
        <taxon>Pezizomycotina</taxon>
        <taxon>Sordariomycetes</taxon>
        <taxon>Hypocreomycetidae</taxon>
        <taxon>Glomerellales</taxon>
        <taxon>Glomerellaceae</taxon>
        <taxon>Colletotrichum</taxon>
        <taxon>Colletotrichum truncatum species complex</taxon>
    </lineage>
</organism>
<accession>A0ACC3ZF68</accession>
<gene>
    <name evidence="1" type="ORF">CTRU02_200600</name>
</gene>
<evidence type="ECO:0000313" key="1">
    <source>
        <dbReference type="EMBL" id="KAL0942714.1"/>
    </source>
</evidence>